<dbReference type="Proteomes" id="UP001209279">
    <property type="component" value="Chromosome"/>
</dbReference>
<proteinExistence type="predicted"/>
<gene>
    <name evidence="1" type="ORF">K7K07_16765</name>
</gene>
<protein>
    <submittedName>
        <fullName evidence="1">Uncharacterized protein</fullName>
    </submittedName>
</protein>
<accession>A0AAJ5MH43</accession>
<sequence length="46" mass="4990">MERLGVMPASQIAKAGPQLFQILNREAAKAAIMQKIDEGFAQMSAK</sequence>
<evidence type="ECO:0000313" key="1">
    <source>
        <dbReference type="EMBL" id="UXZ43721.1"/>
    </source>
</evidence>
<organism evidence="1 2">
    <name type="scientific">Pseudomonas soli</name>
    <dbReference type="NCBI Taxonomy" id="1306993"/>
    <lineage>
        <taxon>Bacteria</taxon>
        <taxon>Pseudomonadati</taxon>
        <taxon>Pseudomonadota</taxon>
        <taxon>Gammaproteobacteria</taxon>
        <taxon>Pseudomonadales</taxon>
        <taxon>Pseudomonadaceae</taxon>
        <taxon>Pseudomonas</taxon>
    </lineage>
</organism>
<dbReference type="EMBL" id="CP083803">
    <property type="protein sequence ID" value="UXZ43721.1"/>
    <property type="molecule type" value="Genomic_DNA"/>
</dbReference>
<evidence type="ECO:0000313" key="2">
    <source>
        <dbReference type="Proteomes" id="UP001209279"/>
    </source>
</evidence>
<name>A0AAJ5MH43_9PSED</name>
<dbReference type="RefSeq" id="WP_263158205.1">
    <property type="nucleotide sequence ID" value="NZ_CP083803.1"/>
</dbReference>
<dbReference type="AlphaFoldDB" id="A0AAJ5MH43"/>
<reference evidence="1" key="1">
    <citation type="submission" date="2021-08" db="EMBL/GenBank/DDBJ databases">
        <authorList>
            <person name="Yaryura P.M."/>
            <person name="Bianco M.I."/>
            <person name="Morais C."/>
            <person name="Setubal J.C."/>
        </authorList>
    </citation>
    <scope>NUCLEOTIDE SEQUENCE</scope>
    <source>
        <strain evidence="1">AP1</strain>
    </source>
</reference>